<evidence type="ECO:0000256" key="4">
    <source>
        <dbReference type="ARBA" id="ARBA00023152"/>
    </source>
</evidence>
<keyword evidence="5 6" id="KW-0413">Isomerase</keyword>
<feature type="binding site" evidence="6 8">
    <location>
        <begin position="114"/>
        <end position="115"/>
    </location>
    <ligand>
        <name>substrate</name>
    </ligand>
</feature>
<dbReference type="NCBIfam" id="NF010713">
    <property type="entry name" value="PRK14115.1"/>
    <property type="match status" value="1"/>
</dbReference>
<dbReference type="InterPro" id="IPR005952">
    <property type="entry name" value="Phosphogly_mut1"/>
</dbReference>
<dbReference type="Proteomes" id="UP000189956">
    <property type="component" value="Unassembled WGS sequence"/>
</dbReference>
<dbReference type="UniPathway" id="UPA00109">
    <property type="reaction ID" value="UER00186"/>
</dbReference>
<comment type="function">
    <text evidence="6 10">Catalyzes the interconversion of 2-phosphoglycerate and 3-phosphoglycerate.</text>
</comment>
<evidence type="ECO:0000256" key="9">
    <source>
        <dbReference type="PIRSR" id="PIRSR613078-3"/>
    </source>
</evidence>
<dbReference type="EMBL" id="JQJD01000060">
    <property type="protein sequence ID" value="KGN78511.1"/>
    <property type="molecule type" value="Genomic_DNA"/>
</dbReference>
<dbReference type="AlphaFoldDB" id="A0A099WTA4"/>
<evidence type="ECO:0000256" key="10">
    <source>
        <dbReference type="RuleBase" id="RU004512"/>
    </source>
</evidence>
<dbReference type="GO" id="GO:0006096">
    <property type="term" value="P:glycolytic process"/>
    <property type="evidence" value="ECO:0007669"/>
    <property type="project" value="UniProtKB-UniRule"/>
</dbReference>
<gene>
    <name evidence="6 11" type="primary">gpmA</name>
    <name evidence="11" type="ORF">HQ35_09855</name>
    <name evidence="12" type="ORF">SAMN02745205_00931</name>
</gene>
<feature type="active site" description="Tele-phosphohistidine intermediate" evidence="6 7">
    <location>
        <position position="9"/>
    </location>
</feature>
<evidence type="ECO:0000256" key="6">
    <source>
        <dbReference type="HAMAP-Rule" id="MF_01039"/>
    </source>
</evidence>
<evidence type="ECO:0000256" key="7">
    <source>
        <dbReference type="PIRSR" id="PIRSR613078-1"/>
    </source>
</evidence>
<keyword evidence="13" id="KW-1185">Reference proteome</keyword>
<comment type="similarity">
    <text evidence="2 6">Belongs to the phosphoglycerate mutase family. BPG-dependent PGAM subfamily.</text>
</comment>
<dbReference type="Pfam" id="PF00300">
    <property type="entry name" value="His_Phos_1"/>
    <property type="match status" value="2"/>
</dbReference>
<dbReference type="OrthoDB" id="9782128at2"/>
<name>A0A099WTA4_PORCN</name>
<dbReference type="InterPro" id="IPR001345">
    <property type="entry name" value="PG/BPGM_mutase_AS"/>
</dbReference>
<keyword evidence="4 6" id="KW-0324">Glycolysis</keyword>
<proteinExistence type="inferred from homology"/>
<feature type="site" description="Transition state stabilizer" evidence="6 9">
    <location>
        <position position="182"/>
    </location>
</feature>
<feature type="binding site" evidence="6 8">
    <location>
        <position position="60"/>
    </location>
    <ligand>
        <name>substrate</name>
    </ligand>
</feature>
<dbReference type="eggNOG" id="COG0588">
    <property type="taxonomic scope" value="Bacteria"/>
</dbReference>
<evidence type="ECO:0000313" key="11">
    <source>
        <dbReference type="EMBL" id="KGN78511.1"/>
    </source>
</evidence>
<dbReference type="SUPFAM" id="SSF53254">
    <property type="entry name" value="Phosphoglycerate mutase-like"/>
    <property type="match status" value="1"/>
</dbReference>
<evidence type="ECO:0000256" key="2">
    <source>
        <dbReference type="ARBA" id="ARBA00006717"/>
    </source>
</evidence>
<feature type="active site" description="Proton donor/acceptor" evidence="6 7">
    <location>
        <position position="87"/>
    </location>
</feature>
<dbReference type="GO" id="GO:0004619">
    <property type="term" value="F:phosphoglycerate mutase activity"/>
    <property type="evidence" value="ECO:0007669"/>
    <property type="project" value="UniProtKB-UniRule"/>
</dbReference>
<feature type="binding site" evidence="6 8">
    <location>
        <begin position="8"/>
        <end position="15"/>
    </location>
    <ligand>
        <name>substrate</name>
    </ligand>
</feature>
<dbReference type="NCBIfam" id="TIGR01258">
    <property type="entry name" value="pgm_1"/>
    <property type="match status" value="1"/>
</dbReference>
<comment type="pathway">
    <text evidence="6 10">Carbohydrate degradation; glycolysis; pyruvate from D-glyceraldehyde 3-phosphate: step 3/5.</text>
</comment>
<reference evidence="11 13" key="1">
    <citation type="submission" date="2014-08" db="EMBL/GenBank/DDBJ databases">
        <title>Porphyromonas cangingivalis strain:COT-109_OH1386 Genome sequencing.</title>
        <authorList>
            <person name="Wallis C."/>
            <person name="Deusch O."/>
            <person name="O'Flynn C."/>
            <person name="Davis I."/>
            <person name="Jospin G."/>
            <person name="Darling A.E."/>
            <person name="Coil D.A."/>
            <person name="Alexiev A."/>
            <person name="Horsfall A."/>
            <person name="Kirkwood N."/>
            <person name="Harris S."/>
            <person name="Eisen J.A."/>
        </authorList>
    </citation>
    <scope>NUCLEOTIDE SEQUENCE [LARGE SCALE GENOMIC DNA]</scope>
    <source>
        <strain evidence="13">COT-109 OH1386</strain>
        <strain evidence="11">COT-109_OH1386</strain>
    </source>
</reference>
<dbReference type="EC" id="5.4.2.11" evidence="6 10"/>
<dbReference type="EMBL" id="FUWL01000006">
    <property type="protein sequence ID" value="SJZ47669.1"/>
    <property type="molecule type" value="Genomic_DNA"/>
</dbReference>
<dbReference type="Proteomes" id="UP000030125">
    <property type="component" value="Unassembled WGS sequence"/>
</dbReference>
<feature type="binding site" evidence="6 8">
    <location>
        <position position="98"/>
    </location>
    <ligand>
        <name>substrate</name>
    </ligand>
</feature>
<dbReference type="STRING" id="36874.HQ34_06605"/>
<dbReference type="HAMAP" id="MF_01039">
    <property type="entry name" value="PGAM_GpmA"/>
    <property type="match status" value="1"/>
</dbReference>
<keyword evidence="3 6" id="KW-0312">Gluconeogenesis</keyword>
<feature type="binding site" evidence="6 8">
    <location>
        <begin position="21"/>
        <end position="22"/>
    </location>
    <ligand>
        <name>substrate</name>
    </ligand>
</feature>
<accession>A0A099WTA4</accession>
<dbReference type="CDD" id="cd07067">
    <property type="entry name" value="HP_PGM_like"/>
    <property type="match status" value="1"/>
</dbReference>
<dbReference type="InterPro" id="IPR013078">
    <property type="entry name" value="His_Pase_superF_clade-1"/>
</dbReference>
<dbReference type="Gene3D" id="3.40.50.1240">
    <property type="entry name" value="Phosphoglycerate mutase-like"/>
    <property type="match status" value="1"/>
</dbReference>
<organism evidence="11 13">
    <name type="scientific">Porphyromonas cangingivalis</name>
    <dbReference type="NCBI Taxonomy" id="36874"/>
    <lineage>
        <taxon>Bacteria</taxon>
        <taxon>Pseudomonadati</taxon>
        <taxon>Bacteroidota</taxon>
        <taxon>Bacteroidia</taxon>
        <taxon>Bacteroidales</taxon>
        <taxon>Porphyromonadaceae</taxon>
        <taxon>Porphyromonas</taxon>
    </lineage>
</organism>
<evidence type="ECO:0000256" key="1">
    <source>
        <dbReference type="ARBA" id="ARBA00000380"/>
    </source>
</evidence>
<dbReference type="PROSITE" id="PS00175">
    <property type="entry name" value="PG_MUTASE"/>
    <property type="match status" value="1"/>
</dbReference>
<evidence type="ECO:0000313" key="12">
    <source>
        <dbReference type="EMBL" id="SJZ47669.1"/>
    </source>
</evidence>
<evidence type="ECO:0000256" key="3">
    <source>
        <dbReference type="ARBA" id="ARBA00022432"/>
    </source>
</evidence>
<protein>
    <recommendedName>
        <fullName evidence="6 10">2,3-bisphosphoglycerate-dependent phosphoglycerate mutase</fullName>
        <shortName evidence="6">BPG-dependent PGAM</shortName>
        <shortName evidence="6">PGAM</shortName>
        <shortName evidence="6">Phosphoglyceromutase</shortName>
        <shortName evidence="6">dPGM</shortName>
        <ecNumber evidence="6 10">5.4.2.11</ecNumber>
    </recommendedName>
</protein>
<dbReference type="InterPro" id="IPR029033">
    <property type="entry name" value="His_PPase_superfam"/>
</dbReference>
<evidence type="ECO:0000313" key="13">
    <source>
        <dbReference type="Proteomes" id="UP000030125"/>
    </source>
</evidence>
<comment type="catalytic activity">
    <reaction evidence="1 6 10">
        <text>(2R)-2-phosphoglycerate = (2R)-3-phosphoglycerate</text>
        <dbReference type="Rhea" id="RHEA:15901"/>
        <dbReference type="ChEBI" id="CHEBI:58272"/>
        <dbReference type="ChEBI" id="CHEBI:58289"/>
        <dbReference type="EC" id="5.4.2.11"/>
    </reaction>
</comment>
<dbReference type="FunFam" id="3.40.50.1240:FF:000003">
    <property type="entry name" value="2,3-bisphosphoglycerate-dependent phosphoglycerate mutase"/>
    <property type="match status" value="1"/>
</dbReference>
<dbReference type="RefSeq" id="WP_025837316.1">
    <property type="nucleotide sequence ID" value="NZ_FUWL01000006.1"/>
</dbReference>
<feature type="binding site" evidence="6 8">
    <location>
        <begin position="87"/>
        <end position="90"/>
    </location>
    <ligand>
        <name>substrate</name>
    </ligand>
</feature>
<evidence type="ECO:0000313" key="14">
    <source>
        <dbReference type="Proteomes" id="UP000189956"/>
    </source>
</evidence>
<dbReference type="SMART" id="SM00855">
    <property type="entry name" value="PGAM"/>
    <property type="match status" value="1"/>
</dbReference>
<evidence type="ECO:0000256" key="8">
    <source>
        <dbReference type="PIRSR" id="PIRSR613078-2"/>
    </source>
</evidence>
<sequence>MKRLVLIRHGESQWNKENRFTGWTDVDLTEKGVEEAIKAGRQLKAEGFHFTLAFTSYLKRAVKTLNNVLDQMDLDWIPVQKSWRLNEKHYGMLQGLNKAETTEKYGEDQVLIWRRSYDVAPAPLDKADERSPFQESRYAGVDPKDLPLTESLKDTVDRILPYWESDIKASLKEHDDVIVAAHGNSLRGIIKVLKGISDEGIISLNLPTAIPYVFEFDDNMNLVKDYFIGDPEEIKKLMDAVANQGKKK</sequence>
<reference evidence="12 14" key="2">
    <citation type="submission" date="2017-02" db="EMBL/GenBank/DDBJ databases">
        <authorList>
            <person name="Peterson S.W."/>
        </authorList>
    </citation>
    <scope>NUCLEOTIDE SEQUENCE [LARGE SCALE GENOMIC DNA]</scope>
    <source>
        <strain evidence="12 14">ATCC 700135</strain>
    </source>
</reference>
<evidence type="ECO:0000256" key="5">
    <source>
        <dbReference type="ARBA" id="ARBA00023235"/>
    </source>
</evidence>
<feature type="binding site" evidence="6 8">
    <location>
        <begin position="183"/>
        <end position="184"/>
    </location>
    <ligand>
        <name>substrate</name>
    </ligand>
</feature>
<dbReference type="GO" id="GO:0006094">
    <property type="term" value="P:gluconeogenesis"/>
    <property type="evidence" value="ECO:0007669"/>
    <property type="project" value="UniProtKB-UniRule"/>
</dbReference>
<dbReference type="PANTHER" id="PTHR11931">
    <property type="entry name" value="PHOSPHOGLYCERATE MUTASE"/>
    <property type="match status" value="1"/>
</dbReference>